<reference evidence="2" key="2">
    <citation type="submission" date="2022-02" db="EMBL/GenBank/DDBJ databases">
        <authorList>
            <person name="Elcheninov A.G."/>
            <person name="Sorokin D.Y."/>
            <person name="Kublanov I.V."/>
        </authorList>
    </citation>
    <scope>NUCLEOTIDE SEQUENCE</scope>
    <source>
        <strain evidence="2">AArc-St2</strain>
    </source>
</reference>
<dbReference type="Pfam" id="PF00970">
    <property type="entry name" value="FAD_binding_6"/>
    <property type="match status" value="1"/>
</dbReference>
<dbReference type="InterPro" id="IPR008333">
    <property type="entry name" value="Cbr1-like_FAD-bd_dom"/>
</dbReference>
<evidence type="ECO:0000313" key="2">
    <source>
        <dbReference type="EMBL" id="MCL9815386.1"/>
    </source>
</evidence>
<dbReference type="InterPro" id="IPR017938">
    <property type="entry name" value="Riboflavin_synthase-like_b-brl"/>
</dbReference>
<dbReference type="InterPro" id="IPR050415">
    <property type="entry name" value="MRET"/>
</dbReference>
<protein>
    <submittedName>
        <fullName evidence="2">FAD-dependent oxidoreductase</fullName>
    </submittedName>
</protein>
<dbReference type="InterPro" id="IPR017927">
    <property type="entry name" value="FAD-bd_FR_type"/>
</dbReference>
<dbReference type="RefSeq" id="WP_174653066.1">
    <property type="nucleotide sequence ID" value="NZ_JAKRVX010000001.1"/>
</dbReference>
<keyword evidence="3" id="KW-1185">Reference proteome</keyword>
<feature type="domain" description="FAD-binding FR-type" evidence="1">
    <location>
        <begin position="1"/>
        <end position="101"/>
    </location>
</feature>
<dbReference type="CDD" id="cd00322">
    <property type="entry name" value="FNR_like"/>
    <property type="match status" value="1"/>
</dbReference>
<dbReference type="Proteomes" id="UP001203207">
    <property type="component" value="Unassembled WGS sequence"/>
</dbReference>
<dbReference type="GO" id="GO:0016491">
    <property type="term" value="F:oxidoreductase activity"/>
    <property type="evidence" value="ECO:0007669"/>
    <property type="project" value="InterPro"/>
</dbReference>
<dbReference type="SUPFAM" id="SSF63380">
    <property type="entry name" value="Riboflavin synthase domain-like"/>
    <property type="match status" value="1"/>
</dbReference>
<organism evidence="2 3">
    <name type="scientific">Natronocalculus amylovorans</name>
    <dbReference type="NCBI Taxonomy" id="2917812"/>
    <lineage>
        <taxon>Archaea</taxon>
        <taxon>Methanobacteriati</taxon>
        <taxon>Methanobacteriota</taxon>
        <taxon>Stenosarchaea group</taxon>
        <taxon>Halobacteria</taxon>
        <taxon>Halobacteriales</taxon>
        <taxon>Haloferacaceae</taxon>
        <taxon>Natronocalculus</taxon>
    </lineage>
</organism>
<proteinExistence type="predicted"/>
<dbReference type="PROSITE" id="PS51384">
    <property type="entry name" value="FAD_FR"/>
    <property type="match status" value="1"/>
</dbReference>
<dbReference type="EMBL" id="JAKRVX010000001">
    <property type="protein sequence ID" value="MCL9815386.1"/>
    <property type="molecule type" value="Genomic_DNA"/>
</dbReference>
<dbReference type="InterPro" id="IPR039261">
    <property type="entry name" value="FNR_nucleotide-bd"/>
</dbReference>
<dbReference type="AlphaFoldDB" id="A0AAE3FUD5"/>
<reference evidence="2" key="1">
    <citation type="journal article" date="2022" name="Syst. Appl. Microbiol.">
        <title>Natronocalculus amylovorans gen. nov., sp. nov., and Natranaeroarchaeum aerophilus sp. nov., dominant culturable amylolytic natronoarchaea from hypersaline soda lakes in southwestern Siberia.</title>
        <authorList>
            <person name="Sorokin D.Y."/>
            <person name="Elcheninov A.G."/>
            <person name="Khizhniak T.V."/>
            <person name="Koenen M."/>
            <person name="Bale N.J."/>
            <person name="Damste J.S.S."/>
            <person name="Kublanov I.V."/>
        </authorList>
    </citation>
    <scope>NUCLEOTIDE SEQUENCE</scope>
    <source>
        <strain evidence="2">AArc-St2</strain>
    </source>
</reference>
<evidence type="ECO:0000259" key="1">
    <source>
        <dbReference type="PROSITE" id="PS51384"/>
    </source>
</evidence>
<dbReference type="SUPFAM" id="SSF52343">
    <property type="entry name" value="Ferredoxin reductase-like, C-terminal NADP-linked domain"/>
    <property type="match status" value="1"/>
</dbReference>
<sequence>MDATVSVRSTADVGPNTIVIEFDSPDGFEAQPGQFVKLTGEVNDESYSRFYTLSSPDVTDTFEVTIGIDESEGGEFSVHLGTLEAGDELEMSGPFGSDYYEGESRVVVLAGGPGVGPAIGIGDRALADGNEAAIVYQDDAPAHEERLAELEARGATVYVVSDGIEDAVEATVSGESGEQVFIYGFASFIETAEAALEAIGADPSDAKVENFG</sequence>
<dbReference type="PANTHER" id="PTHR47354:SF5">
    <property type="entry name" value="PROTEIN RFBI"/>
    <property type="match status" value="1"/>
</dbReference>
<evidence type="ECO:0000313" key="3">
    <source>
        <dbReference type="Proteomes" id="UP001203207"/>
    </source>
</evidence>
<name>A0AAE3FUD5_9EURY</name>
<dbReference type="Gene3D" id="2.40.30.10">
    <property type="entry name" value="Translation factors"/>
    <property type="match status" value="1"/>
</dbReference>
<dbReference type="PANTHER" id="PTHR47354">
    <property type="entry name" value="NADH OXIDOREDUCTASE HCR"/>
    <property type="match status" value="1"/>
</dbReference>
<comment type="caution">
    <text evidence="2">The sequence shown here is derived from an EMBL/GenBank/DDBJ whole genome shotgun (WGS) entry which is preliminary data.</text>
</comment>
<gene>
    <name evidence="2" type="ORF">AArcSt2_00350</name>
</gene>
<accession>A0AAE3FUD5</accession>